<dbReference type="GO" id="GO:0003677">
    <property type="term" value="F:DNA binding"/>
    <property type="evidence" value="ECO:0007669"/>
    <property type="project" value="InterPro"/>
</dbReference>
<dbReference type="InterPro" id="IPR041413">
    <property type="entry name" value="MLTR_LBD"/>
</dbReference>
<dbReference type="CDD" id="cd00093">
    <property type="entry name" value="HTH_XRE"/>
    <property type="match status" value="1"/>
</dbReference>
<dbReference type="Gene3D" id="1.10.260.40">
    <property type="entry name" value="lambda repressor-like DNA-binding domains"/>
    <property type="match status" value="1"/>
</dbReference>
<dbReference type="RefSeq" id="WP_132422244.1">
    <property type="nucleotide sequence ID" value="NZ_SMFZ01000001.1"/>
</dbReference>
<evidence type="ECO:0000259" key="1">
    <source>
        <dbReference type="PROSITE" id="PS50943"/>
    </source>
</evidence>
<proteinExistence type="predicted"/>
<dbReference type="PANTHER" id="PTHR35010:SF2">
    <property type="entry name" value="BLL4672 PROTEIN"/>
    <property type="match status" value="1"/>
</dbReference>
<dbReference type="Pfam" id="PF13560">
    <property type="entry name" value="HTH_31"/>
    <property type="match status" value="1"/>
</dbReference>
<dbReference type="Proteomes" id="UP000295560">
    <property type="component" value="Unassembled WGS sequence"/>
</dbReference>
<dbReference type="Pfam" id="PF17765">
    <property type="entry name" value="MLTR_LBD"/>
    <property type="match status" value="1"/>
</dbReference>
<evidence type="ECO:0000313" key="2">
    <source>
        <dbReference type="EMBL" id="TCK25772.1"/>
    </source>
</evidence>
<dbReference type="SUPFAM" id="SSF47413">
    <property type="entry name" value="lambda repressor-like DNA-binding domains"/>
    <property type="match status" value="1"/>
</dbReference>
<keyword evidence="3" id="KW-1185">Reference proteome</keyword>
<sequence length="282" mass="30418">MDTAKDVKDFLTTRRAKITPEMAGLPPGGRRRVPGLRREEVALLAGVSAEYYVQIERGQVSGVSDEVLQAVAGVLQLDDVETTHLFDLCRAASSRRGRARGGTQASRVPEYVQALMDAMVTAPAIVQNGRLDILGANALGRAIYAPVLEAPSANIARFVFLDERAPDTFPAWETTADDAVALLRMEAARTPHSRAVASLVGALSTRSDQFARRWANHDVRAHRRGTKRFGHPVVGELTLRFEGLEITSAPGLVLVGYTAEPASPSEEALRLLSSWAAAEPLA</sequence>
<dbReference type="InterPro" id="IPR001387">
    <property type="entry name" value="Cro/C1-type_HTH"/>
</dbReference>
<protein>
    <submittedName>
        <fullName evidence="2">Transcriptional regulator with XRE-family HTH domain</fullName>
    </submittedName>
</protein>
<dbReference type="EMBL" id="SMFZ01000001">
    <property type="protein sequence ID" value="TCK25772.1"/>
    <property type="molecule type" value="Genomic_DNA"/>
</dbReference>
<dbReference type="PANTHER" id="PTHR35010">
    <property type="entry name" value="BLL4672 PROTEIN-RELATED"/>
    <property type="match status" value="1"/>
</dbReference>
<feature type="domain" description="HTH cro/C1-type" evidence="1">
    <location>
        <begin position="35"/>
        <end position="80"/>
    </location>
</feature>
<evidence type="ECO:0000313" key="3">
    <source>
        <dbReference type="Proteomes" id="UP000295560"/>
    </source>
</evidence>
<dbReference type="PROSITE" id="PS50943">
    <property type="entry name" value="HTH_CROC1"/>
    <property type="match status" value="1"/>
</dbReference>
<dbReference type="Gene3D" id="3.30.450.180">
    <property type="match status" value="1"/>
</dbReference>
<name>A0A4R1I6Q5_PSEEN</name>
<gene>
    <name evidence="2" type="ORF">EV378_1594</name>
</gene>
<reference evidence="2 3" key="1">
    <citation type="submission" date="2019-03" db="EMBL/GenBank/DDBJ databases">
        <title>Sequencing the genomes of 1000 actinobacteria strains.</title>
        <authorList>
            <person name="Klenk H.-P."/>
        </authorList>
    </citation>
    <scope>NUCLEOTIDE SEQUENCE [LARGE SCALE GENOMIC DNA]</scope>
    <source>
        <strain evidence="2 3">DSM 44969</strain>
    </source>
</reference>
<organism evidence="2 3">
    <name type="scientific">Pseudonocardia endophytica</name>
    <dbReference type="NCBI Taxonomy" id="401976"/>
    <lineage>
        <taxon>Bacteria</taxon>
        <taxon>Bacillati</taxon>
        <taxon>Actinomycetota</taxon>
        <taxon>Actinomycetes</taxon>
        <taxon>Pseudonocardiales</taxon>
        <taxon>Pseudonocardiaceae</taxon>
        <taxon>Pseudonocardia</taxon>
    </lineage>
</organism>
<dbReference type="OrthoDB" id="4790304at2"/>
<dbReference type="SMART" id="SM00530">
    <property type="entry name" value="HTH_XRE"/>
    <property type="match status" value="1"/>
</dbReference>
<dbReference type="InterPro" id="IPR010982">
    <property type="entry name" value="Lambda_DNA-bd_dom_sf"/>
</dbReference>
<accession>A0A4R1I6Q5</accession>
<comment type="caution">
    <text evidence="2">The sequence shown here is derived from an EMBL/GenBank/DDBJ whole genome shotgun (WGS) entry which is preliminary data.</text>
</comment>
<dbReference type="AlphaFoldDB" id="A0A4R1I6Q5"/>